<evidence type="ECO:0000313" key="3">
    <source>
        <dbReference type="Proteomes" id="UP000612055"/>
    </source>
</evidence>
<dbReference type="PANTHER" id="PTHR33401:SF13">
    <property type="entry name" value="EXPRESSED PROTEIN"/>
    <property type="match status" value="1"/>
</dbReference>
<comment type="caution">
    <text evidence="2">The sequence shown here is derived from an EMBL/GenBank/DDBJ whole genome shotgun (WGS) entry which is preliminary data.</text>
</comment>
<evidence type="ECO:0000313" key="2">
    <source>
        <dbReference type="EMBL" id="KAG2484525.1"/>
    </source>
</evidence>
<dbReference type="EMBL" id="JAEHOE010000148">
    <property type="protein sequence ID" value="KAG2484525.1"/>
    <property type="molecule type" value="Genomic_DNA"/>
</dbReference>
<sequence length="120" mass="12661">MSAGWSAPPAELELSSSAPEPGQLLPTGSAPQPSGPSSAPFHVPDGTPDPGPASPGLKPIQPTKSILKKADSANNSEYKRNISWQDQFGQSLTQVLEFEPSEHADSDYGELEERGCCLVM</sequence>
<name>A0A836BPW7_9CHLO</name>
<accession>A0A836BPW7</accession>
<reference evidence="2" key="1">
    <citation type="journal article" date="2020" name="bioRxiv">
        <title>Comparative genomics of Chlamydomonas.</title>
        <authorList>
            <person name="Craig R.J."/>
            <person name="Hasan A.R."/>
            <person name="Ness R.W."/>
            <person name="Keightley P.D."/>
        </authorList>
    </citation>
    <scope>NUCLEOTIDE SEQUENCE</scope>
    <source>
        <strain evidence="2">CCAP 11/70</strain>
    </source>
</reference>
<feature type="region of interest" description="Disordered" evidence="1">
    <location>
        <begin position="1"/>
        <end position="72"/>
    </location>
</feature>
<proteinExistence type="predicted"/>
<dbReference type="AlphaFoldDB" id="A0A836BPW7"/>
<dbReference type="Proteomes" id="UP000612055">
    <property type="component" value="Unassembled WGS sequence"/>
</dbReference>
<evidence type="ECO:0000256" key="1">
    <source>
        <dbReference type="SAM" id="MobiDB-lite"/>
    </source>
</evidence>
<dbReference type="PANTHER" id="PTHR33401">
    <property type="entry name" value="LIGHT-HARVESTING COMPLEX-LIKE PROTEIN OHP2, CHLOROPLASTIC"/>
    <property type="match status" value="1"/>
</dbReference>
<organism evidence="2 3">
    <name type="scientific">Edaphochlamys debaryana</name>
    <dbReference type="NCBI Taxonomy" id="47281"/>
    <lineage>
        <taxon>Eukaryota</taxon>
        <taxon>Viridiplantae</taxon>
        <taxon>Chlorophyta</taxon>
        <taxon>core chlorophytes</taxon>
        <taxon>Chlorophyceae</taxon>
        <taxon>CS clade</taxon>
        <taxon>Chlamydomonadales</taxon>
        <taxon>Chlamydomonadales incertae sedis</taxon>
        <taxon>Edaphochlamys</taxon>
    </lineage>
</organism>
<dbReference type="OrthoDB" id="536359at2759"/>
<protein>
    <submittedName>
        <fullName evidence="2">Uncharacterized protein</fullName>
    </submittedName>
</protein>
<gene>
    <name evidence="2" type="ORF">HYH03_016663</name>
</gene>
<feature type="compositionally biased region" description="Low complexity" evidence="1">
    <location>
        <begin position="28"/>
        <end position="40"/>
    </location>
</feature>
<keyword evidence="3" id="KW-1185">Reference proteome</keyword>